<reference evidence="1 2" key="1">
    <citation type="submission" date="2016-11" db="EMBL/GenBank/DDBJ databases">
        <authorList>
            <person name="Jaros S."/>
            <person name="Januszkiewicz K."/>
            <person name="Wedrychowicz H."/>
        </authorList>
    </citation>
    <scope>NUCLEOTIDE SEQUENCE [LARGE SCALE GENOMIC DNA]</scope>
    <source>
        <strain evidence="1 2">DSM 15929</strain>
    </source>
</reference>
<dbReference type="EMBL" id="FRAC01000009">
    <property type="protein sequence ID" value="SHK12603.1"/>
    <property type="molecule type" value="Genomic_DNA"/>
</dbReference>
<dbReference type="CDD" id="cd00586">
    <property type="entry name" value="4HBT"/>
    <property type="match status" value="1"/>
</dbReference>
<organism evidence="1 2">
    <name type="scientific">Anaerocolumna jejuensis DSM 15929</name>
    <dbReference type="NCBI Taxonomy" id="1121322"/>
    <lineage>
        <taxon>Bacteria</taxon>
        <taxon>Bacillati</taxon>
        <taxon>Bacillota</taxon>
        <taxon>Clostridia</taxon>
        <taxon>Lachnospirales</taxon>
        <taxon>Lachnospiraceae</taxon>
        <taxon>Anaerocolumna</taxon>
    </lineage>
</organism>
<gene>
    <name evidence="1" type="ORF">SAMN02745136_01778</name>
</gene>
<dbReference type="Pfam" id="PF13279">
    <property type="entry name" value="4HBT_2"/>
    <property type="match status" value="1"/>
</dbReference>
<dbReference type="PANTHER" id="PTHR31793">
    <property type="entry name" value="4-HYDROXYBENZOYL-COA THIOESTERASE FAMILY MEMBER"/>
    <property type="match status" value="1"/>
</dbReference>
<keyword evidence="2" id="KW-1185">Reference proteome</keyword>
<sequence>MNSRPMLVEKKIKVNAYDIDVMGIVSNIVYVRWFEDLRFLLLDQFWAYEDMLKLNQSPILSKTEIDYKRPLTILDNPVGELWISDLNKSRWTISIEIKSDGKLVCCGKQTGYFYDMNRKRPVPIPQELLQKYQNCLEESMV</sequence>
<evidence type="ECO:0000313" key="2">
    <source>
        <dbReference type="Proteomes" id="UP000184386"/>
    </source>
</evidence>
<dbReference type="InterPro" id="IPR029069">
    <property type="entry name" value="HotDog_dom_sf"/>
</dbReference>
<dbReference type="InterPro" id="IPR050563">
    <property type="entry name" value="4-hydroxybenzoyl-CoA_TE"/>
</dbReference>
<dbReference type="RefSeq" id="WP_073274916.1">
    <property type="nucleotide sequence ID" value="NZ_FRAC01000009.1"/>
</dbReference>
<dbReference type="OrthoDB" id="9799036at2"/>
<dbReference type="Proteomes" id="UP000184386">
    <property type="component" value="Unassembled WGS sequence"/>
</dbReference>
<dbReference type="AlphaFoldDB" id="A0A1M6PXA4"/>
<proteinExistence type="predicted"/>
<dbReference type="STRING" id="1121322.SAMN02745136_01778"/>
<keyword evidence="1" id="KW-0378">Hydrolase</keyword>
<dbReference type="PANTHER" id="PTHR31793:SF24">
    <property type="entry name" value="LONG-CHAIN ACYL-COA THIOESTERASE FADM"/>
    <property type="match status" value="1"/>
</dbReference>
<name>A0A1M6PXA4_9FIRM</name>
<dbReference type="Gene3D" id="3.10.129.10">
    <property type="entry name" value="Hotdog Thioesterase"/>
    <property type="match status" value="1"/>
</dbReference>
<dbReference type="SUPFAM" id="SSF54637">
    <property type="entry name" value="Thioesterase/thiol ester dehydrase-isomerase"/>
    <property type="match status" value="1"/>
</dbReference>
<evidence type="ECO:0000313" key="1">
    <source>
        <dbReference type="EMBL" id="SHK12603.1"/>
    </source>
</evidence>
<accession>A0A1M6PXA4</accession>
<protein>
    <submittedName>
        <fullName evidence="1">Acyl-CoA thioester hydrolase</fullName>
    </submittedName>
</protein>
<dbReference type="GO" id="GO:0047617">
    <property type="term" value="F:fatty acyl-CoA hydrolase activity"/>
    <property type="evidence" value="ECO:0007669"/>
    <property type="project" value="TreeGrafter"/>
</dbReference>